<dbReference type="Pfam" id="PF02887">
    <property type="entry name" value="PK_C"/>
    <property type="match status" value="1"/>
</dbReference>
<dbReference type="InterPro" id="IPR001697">
    <property type="entry name" value="Pyr_Knase"/>
</dbReference>
<dbReference type="InterPro" id="IPR015813">
    <property type="entry name" value="Pyrv/PenolPyrv_kinase-like_dom"/>
</dbReference>
<dbReference type="PROSITE" id="PS00110">
    <property type="entry name" value="PYRUVATE_KINASE"/>
    <property type="match status" value="1"/>
</dbReference>
<dbReference type="SUPFAM" id="SSF50800">
    <property type="entry name" value="PK beta-barrel domain-like"/>
    <property type="match status" value="1"/>
</dbReference>
<keyword evidence="13 16" id="KW-0324">Glycolysis</keyword>
<evidence type="ECO:0000256" key="15">
    <source>
        <dbReference type="NCBIfam" id="TIGR01064"/>
    </source>
</evidence>
<comment type="cofactor">
    <cofactor evidence="2">
        <name>K(+)</name>
        <dbReference type="ChEBI" id="CHEBI:29103"/>
    </cofactor>
</comment>
<evidence type="ECO:0000256" key="4">
    <source>
        <dbReference type="ARBA" id="ARBA00008663"/>
    </source>
</evidence>
<dbReference type="PRINTS" id="PR01050">
    <property type="entry name" value="PYRUVTKNASE"/>
</dbReference>
<comment type="pathway">
    <text evidence="3 16">Carbohydrate degradation; glycolysis; pyruvate from D-glyceraldehyde 3-phosphate: step 5/5.</text>
</comment>
<keyword evidence="11" id="KW-0067">ATP-binding</keyword>
<evidence type="ECO:0000256" key="16">
    <source>
        <dbReference type="RuleBase" id="RU000504"/>
    </source>
</evidence>
<feature type="domain" description="Pyruvate kinase C-terminal" evidence="18">
    <location>
        <begin position="353"/>
        <end position="464"/>
    </location>
</feature>
<evidence type="ECO:0000256" key="3">
    <source>
        <dbReference type="ARBA" id="ARBA00004997"/>
    </source>
</evidence>
<dbReference type="GO" id="GO:0000287">
    <property type="term" value="F:magnesium ion binding"/>
    <property type="evidence" value="ECO:0007669"/>
    <property type="project" value="UniProtKB-UniRule"/>
</dbReference>
<dbReference type="GO" id="GO:0005524">
    <property type="term" value="F:ATP binding"/>
    <property type="evidence" value="ECO:0007669"/>
    <property type="project" value="UniProtKB-KW"/>
</dbReference>
<evidence type="ECO:0000259" key="18">
    <source>
        <dbReference type="Pfam" id="PF02887"/>
    </source>
</evidence>
<evidence type="ECO:0000256" key="14">
    <source>
        <dbReference type="ARBA" id="ARBA00023317"/>
    </source>
</evidence>
<dbReference type="InterPro" id="IPR036918">
    <property type="entry name" value="Pyrv_Knase_C_sf"/>
</dbReference>
<name>A0A0A7V1T0_9SPIR</name>
<organism evidence="19 20">
    <name type="scientific">Borreliella chilensis</name>
    <dbReference type="NCBI Taxonomy" id="1245910"/>
    <lineage>
        <taxon>Bacteria</taxon>
        <taxon>Pseudomonadati</taxon>
        <taxon>Spirochaetota</taxon>
        <taxon>Spirochaetia</taxon>
        <taxon>Spirochaetales</taxon>
        <taxon>Borreliaceae</taxon>
        <taxon>Borreliella</taxon>
    </lineage>
</organism>
<evidence type="ECO:0000256" key="12">
    <source>
        <dbReference type="ARBA" id="ARBA00022842"/>
    </source>
</evidence>
<dbReference type="STRING" id="1245910.OY14_01710"/>
<dbReference type="Gene3D" id="2.40.33.10">
    <property type="entry name" value="PK beta-barrel domain-like"/>
    <property type="match status" value="1"/>
</dbReference>
<reference evidence="19 20" key="1">
    <citation type="journal article" date="2015" name="Genome Announc.">
        <title>Genome Sequence of Borrelia chilensis VA1, a South American Member of the Lyme Borreliosis Group.</title>
        <authorList>
            <person name="Huang W."/>
            <person name="Ojaimi C."/>
            <person name="Fallon J.T."/>
            <person name="Travisany D."/>
            <person name="Maass A."/>
            <person name="Ivanova L."/>
            <person name="Tomova A."/>
            <person name="Gonzalez-Acuna D."/>
            <person name="Godfrey H.P."/>
            <person name="Cabello F.C."/>
        </authorList>
    </citation>
    <scope>NUCLEOTIDE SEQUENCE [LARGE SCALE GENOMIC DNA]</scope>
    <source>
        <strain evidence="19 20">VA1</strain>
    </source>
</reference>
<evidence type="ECO:0000256" key="8">
    <source>
        <dbReference type="ARBA" id="ARBA00022723"/>
    </source>
</evidence>
<evidence type="ECO:0000256" key="7">
    <source>
        <dbReference type="ARBA" id="ARBA00022679"/>
    </source>
</evidence>
<dbReference type="GO" id="GO:0030955">
    <property type="term" value="F:potassium ion binding"/>
    <property type="evidence" value="ECO:0007669"/>
    <property type="project" value="UniProtKB-UniRule"/>
</dbReference>
<dbReference type="NCBIfam" id="TIGR01064">
    <property type="entry name" value="pyruv_kin"/>
    <property type="match status" value="1"/>
</dbReference>
<evidence type="ECO:0000256" key="6">
    <source>
        <dbReference type="ARBA" id="ARBA00018587"/>
    </source>
</evidence>
<comment type="catalytic activity">
    <reaction evidence="16">
        <text>pyruvate + ATP = phosphoenolpyruvate + ADP + H(+)</text>
        <dbReference type="Rhea" id="RHEA:18157"/>
        <dbReference type="ChEBI" id="CHEBI:15361"/>
        <dbReference type="ChEBI" id="CHEBI:15378"/>
        <dbReference type="ChEBI" id="CHEBI:30616"/>
        <dbReference type="ChEBI" id="CHEBI:58702"/>
        <dbReference type="ChEBI" id="CHEBI:456216"/>
        <dbReference type="EC" id="2.7.1.40"/>
    </reaction>
</comment>
<gene>
    <name evidence="19" type="ORF">OY14_01710</name>
</gene>
<dbReference type="Gene3D" id="3.40.1380.20">
    <property type="entry name" value="Pyruvate kinase, C-terminal domain"/>
    <property type="match status" value="1"/>
</dbReference>
<dbReference type="GO" id="GO:0016301">
    <property type="term" value="F:kinase activity"/>
    <property type="evidence" value="ECO:0007669"/>
    <property type="project" value="UniProtKB-KW"/>
</dbReference>
<evidence type="ECO:0000256" key="13">
    <source>
        <dbReference type="ARBA" id="ARBA00023152"/>
    </source>
</evidence>
<evidence type="ECO:0000256" key="11">
    <source>
        <dbReference type="ARBA" id="ARBA00022840"/>
    </source>
</evidence>
<dbReference type="NCBIfam" id="NF004978">
    <property type="entry name" value="PRK06354.1"/>
    <property type="match status" value="1"/>
</dbReference>
<dbReference type="GO" id="GO:0004743">
    <property type="term" value="F:pyruvate kinase activity"/>
    <property type="evidence" value="ECO:0007669"/>
    <property type="project" value="UniProtKB-UniRule"/>
</dbReference>
<dbReference type="FunFam" id="2.40.33.10:FF:000001">
    <property type="entry name" value="Pyruvate kinase"/>
    <property type="match status" value="1"/>
</dbReference>
<feature type="domain" description="Pyruvate kinase barrel" evidence="17">
    <location>
        <begin position="4"/>
        <end position="319"/>
    </location>
</feature>
<dbReference type="KEGG" id="bchi:OY14_01710"/>
<evidence type="ECO:0000256" key="5">
    <source>
        <dbReference type="ARBA" id="ARBA00012142"/>
    </source>
</evidence>
<dbReference type="Gene3D" id="3.20.20.60">
    <property type="entry name" value="Phosphoenolpyruvate-binding domains"/>
    <property type="match status" value="1"/>
</dbReference>
<dbReference type="PANTHER" id="PTHR11817">
    <property type="entry name" value="PYRUVATE KINASE"/>
    <property type="match status" value="1"/>
</dbReference>
<dbReference type="UniPathway" id="UPA00109">
    <property type="reaction ID" value="UER00188"/>
</dbReference>
<sequence>MISKLTKIVATISDLRCEPEHIKDLYDAGVNVIRLNTAHQSHEDTIKVIDNVRKISNKIALMIDTKGPEVRTANIENPIIVKTGDKVIISNSPVNELNSFQTNYDGFVKEVPQGSKVLIDDGELEMTVISKLPDRLICEIKNDGQIKNKKSINTPGISLKLQSVTEKDKGFIELAAKYNVDFIAHSFVRHSKDVQDVQKILNAAGNPDVKIISKIENQEGIDNIEEIVKASYGIMVARGDMGVEIPAEDVPIAQLKITQTCIQYGIPVITATQMLHTMIENPRPTRAEVSDIANAILNGTDAIMLSGETAYGKYPIEAVKMMTSIAKKVEKHREMTSFKDELFYDKSITRNYIIKCAIDATKLMDVKAIIVDSLKGKTARIMATYRASVPLFITTNSERLARELTLSYGVYSNLVDNNFKRTTEFVVTSLKMLKAQGIVNDKDTVIIISGNPNRDTDKGTEFMEINTVEDAIKGRNI</sequence>
<dbReference type="SUPFAM" id="SSF52935">
    <property type="entry name" value="PK C-terminal domain-like"/>
    <property type="match status" value="1"/>
</dbReference>
<dbReference type="SUPFAM" id="SSF51621">
    <property type="entry name" value="Phosphoenolpyruvate/pyruvate domain"/>
    <property type="match status" value="1"/>
</dbReference>
<keyword evidence="9" id="KW-0547">Nucleotide-binding</keyword>
<dbReference type="EC" id="2.7.1.40" evidence="5 15"/>
<evidence type="ECO:0000256" key="2">
    <source>
        <dbReference type="ARBA" id="ARBA00001958"/>
    </source>
</evidence>
<evidence type="ECO:0000313" key="20">
    <source>
        <dbReference type="Proteomes" id="UP000030940"/>
    </source>
</evidence>
<dbReference type="NCBIfam" id="NF004491">
    <property type="entry name" value="PRK05826.1"/>
    <property type="match status" value="1"/>
</dbReference>
<protein>
    <recommendedName>
        <fullName evidence="6 15">Pyruvate kinase</fullName>
        <ecNumber evidence="5 15">2.7.1.40</ecNumber>
    </recommendedName>
</protein>
<evidence type="ECO:0000313" key="19">
    <source>
        <dbReference type="EMBL" id="AJA90172.1"/>
    </source>
</evidence>
<dbReference type="InterPro" id="IPR015806">
    <property type="entry name" value="Pyrv_Knase_insert_dom_sf"/>
</dbReference>
<accession>A0A0A7V1T0</accession>
<dbReference type="InterPro" id="IPR018209">
    <property type="entry name" value="Pyrv_Knase_AS"/>
</dbReference>
<dbReference type="EMBL" id="CP009910">
    <property type="protein sequence ID" value="AJA90172.1"/>
    <property type="molecule type" value="Genomic_DNA"/>
</dbReference>
<evidence type="ECO:0000259" key="17">
    <source>
        <dbReference type="Pfam" id="PF00224"/>
    </source>
</evidence>
<comment type="cofactor">
    <cofactor evidence="1">
        <name>Mg(2+)</name>
        <dbReference type="ChEBI" id="CHEBI:18420"/>
    </cofactor>
</comment>
<dbReference type="HOGENOM" id="CLU_015439_0_2_12"/>
<dbReference type="InterPro" id="IPR040442">
    <property type="entry name" value="Pyrv_kinase-like_dom_sf"/>
</dbReference>
<dbReference type="InterPro" id="IPR015795">
    <property type="entry name" value="Pyrv_Knase_C"/>
</dbReference>
<dbReference type="AlphaFoldDB" id="A0A0A7V1T0"/>
<dbReference type="Pfam" id="PF00224">
    <property type="entry name" value="PK"/>
    <property type="match status" value="1"/>
</dbReference>
<keyword evidence="10 16" id="KW-0418">Kinase</keyword>
<keyword evidence="8" id="KW-0479">Metal-binding</keyword>
<dbReference type="InterPro" id="IPR011037">
    <property type="entry name" value="Pyrv_Knase-like_insert_dom_sf"/>
</dbReference>
<keyword evidence="7 16" id="KW-0808">Transferase</keyword>
<dbReference type="Proteomes" id="UP000030940">
    <property type="component" value="Chromosome"/>
</dbReference>
<dbReference type="FunFam" id="3.20.20.60:FF:000025">
    <property type="entry name" value="Pyruvate kinase"/>
    <property type="match status" value="1"/>
</dbReference>
<dbReference type="InterPro" id="IPR015793">
    <property type="entry name" value="Pyrv_Knase_brl"/>
</dbReference>
<evidence type="ECO:0000256" key="10">
    <source>
        <dbReference type="ARBA" id="ARBA00022777"/>
    </source>
</evidence>
<evidence type="ECO:0000256" key="1">
    <source>
        <dbReference type="ARBA" id="ARBA00001946"/>
    </source>
</evidence>
<keyword evidence="12 16" id="KW-0460">Magnesium</keyword>
<keyword evidence="14 19" id="KW-0670">Pyruvate</keyword>
<keyword evidence="20" id="KW-1185">Reference proteome</keyword>
<evidence type="ECO:0000256" key="9">
    <source>
        <dbReference type="ARBA" id="ARBA00022741"/>
    </source>
</evidence>
<proteinExistence type="inferred from homology"/>
<comment type="similarity">
    <text evidence="4 16">Belongs to the pyruvate kinase family.</text>
</comment>